<evidence type="ECO:0000313" key="9">
    <source>
        <dbReference type="Proteomes" id="UP000305760"/>
    </source>
</evidence>
<dbReference type="AlphaFoldDB" id="A0A5C4RUU2"/>
<evidence type="ECO:0000256" key="5">
    <source>
        <dbReference type="SAM" id="Phobius"/>
    </source>
</evidence>
<sequence>MTGFLLGALLICALALALVLPPLWRDARRTALALALALPLGAAGVYGLLGTPDALDPKNVEAPTTLEDAIAQLERRLEDEPGSVEGWVLLGRSRMAQQNWPQARDAFARAQALLPDEPDLMVEYADAMMRAAPDGRFPPEAVAMLEKVVAGQPNHQRGLFYLGAQRLQAEKPAEAADYWGRLLPLLDARTAEALRPQLAMAREQAGLPPLEETPAAATGPTLQVTVALAPALAAQLDAADTLFVFARTPDGAGLPVAVKRLAAKDFPITIGLSDADGLMPAQKLSMQAQVRLMARISKSGDAAAAAGDLEAEAQVIAVRDGAQATLIIDRVHP</sequence>
<protein>
    <submittedName>
        <fullName evidence="8">Cytochrome C biogenesis protein</fullName>
    </submittedName>
</protein>
<evidence type="ECO:0000259" key="6">
    <source>
        <dbReference type="Pfam" id="PF23892"/>
    </source>
</evidence>
<dbReference type="InterPro" id="IPR019734">
    <property type="entry name" value="TPR_rpt"/>
</dbReference>
<keyword evidence="9" id="KW-1185">Reference proteome</keyword>
<dbReference type="PANTHER" id="PTHR47870">
    <property type="entry name" value="CYTOCHROME C-TYPE BIOGENESIS PROTEIN CCMH"/>
    <property type="match status" value="1"/>
</dbReference>
<keyword evidence="5" id="KW-1133">Transmembrane helix</keyword>
<feature type="domain" description="Cytochrome c-type biogenesis protein H Ig-like" evidence="6">
    <location>
        <begin position="222"/>
        <end position="329"/>
    </location>
</feature>
<dbReference type="GO" id="GO:0017004">
    <property type="term" value="P:cytochrome complex assembly"/>
    <property type="evidence" value="ECO:0007669"/>
    <property type="project" value="UniProtKB-KW"/>
</dbReference>
<dbReference type="PROSITE" id="PS50005">
    <property type="entry name" value="TPR"/>
    <property type="match status" value="1"/>
</dbReference>
<reference evidence="8 9" key="1">
    <citation type="submission" date="2019-03" db="EMBL/GenBank/DDBJ databases">
        <title>Arenimonas daejeonensis sp. nov., isolated from compost.</title>
        <authorList>
            <person name="Jeon C.O."/>
        </authorList>
    </citation>
    <scope>NUCLEOTIDE SEQUENCE [LARGE SCALE GENOMIC DNA]</scope>
    <source>
        <strain evidence="8 9">R29</strain>
    </source>
</reference>
<keyword evidence="1" id="KW-0677">Repeat</keyword>
<gene>
    <name evidence="8" type="ORF">E1B00_01160</name>
</gene>
<feature type="repeat" description="TPR" evidence="4">
    <location>
        <begin position="84"/>
        <end position="117"/>
    </location>
</feature>
<accession>A0A5C4RUU2</accession>
<comment type="caution">
    <text evidence="8">The sequence shown here is derived from an EMBL/GenBank/DDBJ whole genome shotgun (WGS) entry which is preliminary data.</text>
</comment>
<evidence type="ECO:0000256" key="3">
    <source>
        <dbReference type="ARBA" id="ARBA00022803"/>
    </source>
</evidence>
<evidence type="ECO:0000256" key="4">
    <source>
        <dbReference type="PROSITE-ProRule" id="PRU00339"/>
    </source>
</evidence>
<dbReference type="Pfam" id="PF23914">
    <property type="entry name" value="TPR_CcmH_CycH"/>
    <property type="match status" value="1"/>
</dbReference>
<name>A0A5C4RUU2_9GAMM</name>
<proteinExistence type="predicted"/>
<keyword evidence="5" id="KW-0472">Membrane</keyword>
<evidence type="ECO:0000256" key="2">
    <source>
        <dbReference type="ARBA" id="ARBA00022748"/>
    </source>
</evidence>
<dbReference type="InterPro" id="IPR011990">
    <property type="entry name" value="TPR-like_helical_dom_sf"/>
</dbReference>
<feature type="transmembrane region" description="Helical" evidence="5">
    <location>
        <begin position="27"/>
        <end position="49"/>
    </location>
</feature>
<dbReference type="Proteomes" id="UP000305760">
    <property type="component" value="Unassembled WGS sequence"/>
</dbReference>
<dbReference type="Gene3D" id="1.25.40.10">
    <property type="entry name" value="Tetratricopeptide repeat domain"/>
    <property type="match status" value="1"/>
</dbReference>
<dbReference type="OrthoDB" id="9776053at2"/>
<dbReference type="EMBL" id="SMDR01000001">
    <property type="protein sequence ID" value="TNJ34427.1"/>
    <property type="molecule type" value="Genomic_DNA"/>
</dbReference>
<evidence type="ECO:0000313" key="8">
    <source>
        <dbReference type="EMBL" id="TNJ34427.1"/>
    </source>
</evidence>
<dbReference type="InterPro" id="IPR056412">
    <property type="entry name" value="Ig_CycH"/>
</dbReference>
<dbReference type="InterPro" id="IPR056413">
    <property type="entry name" value="TPR_CcmH_CycH"/>
</dbReference>
<keyword evidence="3 4" id="KW-0802">TPR repeat</keyword>
<keyword evidence="5" id="KW-0812">Transmembrane</keyword>
<keyword evidence="2" id="KW-0201">Cytochrome c-type biogenesis</keyword>
<organism evidence="8 9">
    <name type="scientific">Arenimonas terrae</name>
    <dbReference type="NCBI Taxonomy" id="2546226"/>
    <lineage>
        <taxon>Bacteria</taxon>
        <taxon>Pseudomonadati</taxon>
        <taxon>Pseudomonadota</taxon>
        <taxon>Gammaproteobacteria</taxon>
        <taxon>Lysobacterales</taxon>
        <taxon>Lysobacteraceae</taxon>
        <taxon>Arenimonas</taxon>
    </lineage>
</organism>
<dbReference type="RefSeq" id="WP_139444836.1">
    <property type="nucleotide sequence ID" value="NZ_SMDR01000001.1"/>
</dbReference>
<dbReference type="InterPro" id="IPR051263">
    <property type="entry name" value="C-type_cytochrome_biogenesis"/>
</dbReference>
<feature type="domain" description="Cytochrome c-type biogenesis protein H TPR" evidence="7">
    <location>
        <begin position="71"/>
        <end position="189"/>
    </location>
</feature>
<evidence type="ECO:0000256" key="1">
    <source>
        <dbReference type="ARBA" id="ARBA00022737"/>
    </source>
</evidence>
<dbReference type="PANTHER" id="PTHR47870:SF1">
    <property type="entry name" value="CYTOCHROME C-TYPE BIOGENESIS PROTEIN CCMH"/>
    <property type="match status" value="1"/>
</dbReference>
<evidence type="ECO:0000259" key="7">
    <source>
        <dbReference type="Pfam" id="PF23914"/>
    </source>
</evidence>
<dbReference type="Pfam" id="PF23892">
    <property type="entry name" value="Ig_CycH"/>
    <property type="match status" value="1"/>
</dbReference>
<dbReference type="SUPFAM" id="SSF48452">
    <property type="entry name" value="TPR-like"/>
    <property type="match status" value="1"/>
</dbReference>